<name>A0A0F4PR97_9GAMM</name>
<organism evidence="1 2">
    <name type="scientific">Pseudoalteromonas ruthenica</name>
    <dbReference type="NCBI Taxonomy" id="151081"/>
    <lineage>
        <taxon>Bacteria</taxon>
        <taxon>Pseudomonadati</taxon>
        <taxon>Pseudomonadota</taxon>
        <taxon>Gammaproteobacteria</taxon>
        <taxon>Alteromonadales</taxon>
        <taxon>Pseudoalteromonadaceae</taxon>
        <taxon>Pseudoalteromonas</taxon>
    </lineage>
</organism>
<sequence length="75" mass="8555">MALNKCMLLDWFSAAAPNQPQVRALPNKYSNWFLSKNELDSMSVLMALFNLCWSSSKVQIDTQVAIKLSEAYLLR</sequence>
<dbReference type="Proteomes" id="UP000033664">
    <property type="component" value="Unassembled WGS sequence"/>
</dbReference>
<comment type="caution">
    <text evidence="1">The sequence shown here is derived from an EMBL/GenBank/DDBJ whole genome shotgun (WGS) entry which is preliminary data.</text>
</comment>
<gene>
    <name evidence="1" type="ORF">TW72_16465</name>
</gene>
<dbReference type="PATRIC" id="fig|151081.8.peg.2593"/>
<accession>A0A0F4PR97</accession>
<reference evidence="1 2" key="1">
    <citation type="journal article" date="2015" name="BMC Genomics">
        <title>Genome mining reveals unlocked bioactive potential of marine Gram-negative bacteria.</title>
        <authorList>
            <person name="Machado H."/>
            <person name="Sonnenschein E.C."/>
            <person name="Melchiorsen J."/>
            <person name="Gram L."/>
        </authorList>
    </citation>
    <scope>NUCLEOTIDE SEQUENCE [LARGE SCALE GENOMIC DNA]</scope>
    <source>
        <strain evidence="1 2">S3137</strain>
    </source>
</reference>
<evidence type="ECO:0000313" key="1">
    <source>
        <dbReference type="EMBL" id="KJY96806.1"/>
    </source>
</evidence>
<dbReference type="AlphaFoldDB" id="A0A0F4PR97"/>
<protein>
    <submittedName>
        <fullName evidence="1">Uncharacterized protein</fullName>
    </submittedName>
</protein>
<evidence type="ECO:0000313" key="2">
    <source>
        <dbReference type="Proteomes" id="UP000033664"/>
    </source>
</evidence>
<proteinExistence type="predicted"/>
<keyword evidence="2" id="KW-1185">Reference proteome</keyword>
<dbReference type="EMBL" id="JXXZ01000015">
    <property type="protein sequence ID" value="KJY96806.1"/>
    <property type="molecule type" value="Genomic_DNA"/>
</dbReference>